<dbReference type="Gene3D" id="2.30.40.10">
    <property type="entry name" value="Urease, subunit C, domain 1"/>
    <property type="match status" value="1"/>
</dbReference>
<organism evidence="3 4">
    <name type="scientific">Armatimonas rosea</name>
    <dbReference type="NCBI Taxonomy" id="685828"/>
    <lineage>
        <taxon>Bacteria</taxon>
        <taxon>Bacillati</taxon>
        <taxon>Armatimonadota</taxon>
        <taxon>Armatimonadia</taxon>
        <taxon>Armatimonadales</taxon>
        <taxon>Armatimonadaceae</taxon>
        <taxon>Armatimonas</taxon>
    </lineage>
</organism>
<feature type="domain" description="Amidohydrolase-related" evidence="2">
    <location>
        <begin position="62"/>
        <end position="432"/>
    </location>
</feature>
<dbReference type="GO" id="GO:0050270">
    <property type="term" value="F:S-adenosylhomocysteine deaminase activity"/>
    <property type="evidence" value="ECO:0007669"/>
    <property type="project" value="UniProtKB-EC"/>
</dbReference>
<comment type="caution">
    <text evidence="3">The sequence shown here is derived from an EMBL/GenBank/DDBJ whole genome shotgun (WGS) entry which is preliminary data.</text>
</comment>
<dbReference type="Gene3D" id="3.20.20.140">
    <property type="entry name" value="Metal-dependent hydrolases"/>
    <property type="match status" value="1"/>
</dbReference>
<dbReference type="InterPro" id="IPR050287">
    <property type="entry name" value="MTA/SAH_deaminase"/>
</dbReference>
<evidence type="ECO:0000313" key="3">
    <source>
        <dbReference type="EMBL" id="MBB6052660.1"/>
    </source>
</evidence>
<evidence type="ECO:0000259" key="2">
    <source>
        <dbReference type="Pfam" id="PF01979"/>
    </source>
</evidence>
<sequence length="473" mass="50576">MPDLTDLLRNAEGPVRLKARWVLPISGPLFENGEVAFENGILTYVGRARPDAGALDLGLAAILPGLVNVHAHLEYTVLRGLLEDMPFFPWIRGLTGLKAFLTLDDWVTSATLGAAELAAAGITTVGDACDAGATINALVSSGLRGTVFREVFGIESQPPVSQTLDVLRRQLAQMGSTLSRSNAESRVHLGVSPHAPYTVRAELFQALADFSDQNGYLQTIHLAESPAEEALFQIGGGPFKEMFDRRGIAWPTKDISPIAYAKQAGALDARTLAVHCVHASDDDITLLANAGASVAHCPRSNGKLGAGLAPLRALKERGLDIGLGTDSMVSGNSADFFEEMRAAVYGARAREQDTRALTAKEALFMATLGGARALHREREVGSLELGKQADLCVVRLDGVHHAPVGDDNPEAALVYSARASDVCLTLVAGQAVYDHGRYPTVDVARLRQSVLTARRKVRSEGEKILGEAKQQRY</sequence>
<dbReference type="InterPro" id="IPR011059">
    <property type="entry name" value="Metal-dep_hydrolase_composite"/>
</dbReference>
<evidence type="ECO:0000313" key="4">
    <source>
        <dbReference type="Proteomes" id="UP000520814"/>
    </source>
</evidence>
<gene>
    <name evidence="3" type="ORF">HNQ39_004481</name>
</gene>
<dbReference type="EMBL" id="JACHGW010000004">
    <property type="protein sequence ID" value="MBB6052660.1"/>
    <property type="molecule type" value="Genomic_DNA"/>
</dbReference>
<dbReference type="SUPFAM" id="SSF51556">
    <property type="entry name" value="Metallo-dependent hydrolases"/>
    <property type="match status" value="1"/>
</dbReference>
<dbReference type="SUPFAM" id="SSF51338">
    <property type="entry name" value="Composite domain of metallo-dependent hydrolases"/>
    <property type="match status" value="1"/>
</dbReference>
<evidence type="ECO:0000256" key="1">
    <source>
        <dbReference type="ARBA" id="ARBA00022801"/>
    </source>
</evidence>
<dbReference type="InterPro" id="IPR032466">
    <property type="entry name" value="Metal_Hydrolase"/>
</dbReference>
<dbReference type="PANTHER" id="PTHR43794:SF11">
    <property type="entry name" value="AMIDOHYDROLASE-RELATED DOMAIN-CONTAINING PROTEIN"/>
    <property type="match status" value="1"/>
</dbReference>
<name>A0A7W9SUK9_ARMRO</name>
<dbReference type="PANTHER" id="PTHR43794">
    <property type="entry name" value="AMINOHYDROLASE SSNA-RELATED"/>
    <property type="match status" value="1"/>
</dbReference>
<dbReference type="AlphaFoldDB" id="A0A7W9SUK9"/>
<keyword evidence="4" id="KW-1185">Reference proteome</keyword>
<protein>
    <submittedName>
        <fullName evidence="3">5-methylthioadenosine/S-adenosylhomocysteine deaminase</fullName>
        <ecNumber evidence="3">3.5.4.28</ecNumber>
        <ecNumber evidence="3">3.5.4.31</ecNumber>
    </submittedName>
</protein>
<dbReference type="Pfam" id="PF01979">
    <property type="entry name" value="Amidohydro_1"/>
    <property type="match status" value="1"/>
</dbReference>
<accession>A0A7W9SUK9</accession>
<dbReference type="EC" id="3.5.4.28" evidence="3"/>
<reference evidence="3 4" key="1">
    <citation type="submission" date="2020-08" db="EMBL/GenBank/DDBJ databases">
        <title>Genomic Encyclopedia of Type Strains, Phase IV (KMG-IV): sequencing the most valuable type-strain genomes for metagenomic binning, comparative biology and taxonomic classification.</title>
        <authorList>
            <person name="Goeker M."/>
        </authorList>
    </citation>
    <scope>NUCLEOTIDE SEQUENCE [LARGE SCALE GENOMIC DNA]</scope>
    <source>
        <strain evidence="3 4">DSM 23562</strain>
    </source>
</reference>
<proteinExistence type="predicted"/>
<keyword evidence="1 3" id="KW-0378">Hydrolase</keyword>
<dbReference type="InterPro" id="IPR006680">
    <property type="entry name" value="Amidohydro-rel"/>
</dbReference>
<dbReference type="RefSeq" id="WP_184202110.1">
    <property type="nucleotide sequence ID" value="NZ_JACHGW010000004.1"/>
</dbReference>
<dbReference type="GO" id="GO:0090614">
    <property type="term" value="F:5'-methylthioadenosine deaminase activity"/>
    <property type="evidence" value="ECO:0007669"/>
    <property type="project" value="UniProtKB-EC"/>
</dbReference>
<dbReference type="Proteomes" id="UP000520814">
    <property type="component" value="Unassembled WGS sequence"/>
</dbReference>
<dbReference type="EC" id="3.5.4.31" evidence="3"/>